<dbReference type="EMBL" id="LPVJ01000009">
    <property type="protein sequence ID" value="KUO96761.1"/>
    <property type="molecule type" value="Genomic_DNA"/>
</dbReference>
<dbReference type="OrthoDB" id="9926633at2"/>
<gene>
    <name evidence="2" type="ORF">ATW55_08035</name>
</gene>
<organism evidence="2 3">
    <name type="scientific">Ferroacidibacillus organovorans</name>
    <dbReference type="NCBI Taxonomy" id="1765683"/>
    <lineage>
        <taxon>Bacteria</taxon>
        <taxon>Bacillati</taxon>
        <taxon>Bacillota</taxon>
        <taxon>Bacilli</taxon>
        <taxon>Bacillales</taxon>
        <taxon>Alicyclobacillaceae</taxon>
        <taxon>Ferroacidibacillus</taxon>
    </lineage>
</organism>
<keyword evidence="1" id="KW-1133">Transmembrane helix</keyword>
<protein>
    <submittedName>
        <fullName evidence="2">Uncharacterized protein</fullName>
    </submittedName>
</protein>
<accession>A0A101XSQ7</accession>
<keyword evidence="1" id="KW-0472">Membrane</keyword>
<comment type="caution">
    <text evidence="2">The sequence shown here is derived from an EMBL/GenBank/DDBJ whole genome shotgun (WGS) entry which is preliminary data.</text>
</comment>
<reference evidence="2 3" key="1">
    <citation type="submission" date="2015-12" db="EMBL/GenBank/DDBJ databases">
        <title>Draft genome sequence of Acidibacillus ferrooxidans ITV001, isolated from a chalcopyrite acid mine drainage site in Brazil.</title>
        <authorList>
            <person name="Dall'Agnol H."/>
            <person name="Nancucheo I."/>
            <person name="Johnson B."/>
            <person name="Oliveira R."/>
            <person name="Leite L."/>
            <person name="Pylro V."/>
            <person name="Nunes G.L."/>
            <person name="Tzotzos G."/>
            <person name="Fernandes G.R."/>
            <person name="Dutra J."/>
            <person name="Orellana S.C."/>
            <person name="Oliveira G."/>
        </authorList>
    </citation>
    <scope>NUCLEOTIDE SEQUENCE [LARGE SCALE GENOMIC DNA]</scope>
    <source>
        <strain evidence="3">ITV01</strain>
    </source>
</reference>
<evidence type="ECO:0000313" key="3">
    <source>
        <dbReference type="Proteomes" id="UP000053557"/>
    </source>
</evidence>
<evidence type="ECO:0000256" key="1">
    <source>
        <dbReference type="SAM" id="Phobius"/>
    </source>
</evidence>
<dbReference type="RefSeq" id="WP_067712538.1">
    <property type="nucleotide sequence ID" value="NZ_LPVJ01000009.1"/>
</dbReference>
<name>A0A101XSQ7_9BACL</name>
<dbReference type="AlphaFoldDB" id="A0A101XSQ7"/>
<keyword evidence="1" id="KW-0812">Transmembrane</keyword>
<keyword evidence="3" id="KW-1185">Reference proteome</keyword>
<feature type="transmembrane region" description="Helical" evidence="1">
    <location>
        <begin position="6"/>
        <end position="25"/>
    </location>
</feature>
<evidence type="ECO:0000313" key="2">
    <source>
        <dbReference type="EMBL" id="KUO96761.1"/>
    </source>
</evidence>
<dbReference type="Proteomes" id="UP000053557">
    <property type="component" value="Unassembled WGS sequence"/>
</dbReference>
<proteinExistence type="predicted"/>
<sequence length="114" mass="12626">MTFIEILLAMVVTSLVSMLAVSGGVQSMHALRRAMLDQQVMFLTQGELEQAARMCQEGLPIAPVSTITLDGESFTINREIVHVNTHLYEIICKVQPPQGNTQPSKNLFVWQEGP</sequence>